<keyword evidence="4 10" id="KW-0808">Transferase</keyword>
<keyword evidence="6 8" id="KW-1133">Transmembrane helix</keyword>
<keyword evidence="5 8" id="KW-0812">Transmembrane</keyword>
<dbReference type="GO" id="GO:0016763">
    <property type="term" value="F:pentosyltransferase activity"/>
    <property type="evidence" value="ECO:0007669"/>
    <property type="project" value="TreeGrafter"/>
</dbReference>
<feature type="transmembrane region" description="Helical" evidence="8">
    <location>
        <begin position="205"/>
        <end position="227"/>
    </location>
</feature>
<feature type="transmembrane region" description="Helical" evidence="8">
    <location>
        <begin position="353"/>
        <end position="373"/>
    </location>
</feature>
<gene>
    <name evidence="10" type="ORF">MELA_00850</name>
</gene>
<evidence type="ECO:0000313" key="11">
    <source>
        <dbReference type="Proteomes" id="UP000334340"/>
    </source>
</evidence>
<feature type="transmembrane region" description="Helical" evidence="8">
    <location>
        <begin position="160"/>
        <end position="193"/>
    </location>
</feature>
<dbReference type="GO" id="GO:0009103">
    <property type="term" value="P:lipopolysaccharide biosynthetic process"/>
    <property type="evidence" value="ECO:0007669"/>
    <property type="project" value="UniProtKB-ARBA"/>
</dbReference>
<evidence type="ECO:0000256" key="8">
    <source>
        <dbReference type="SAM" id="Phobius"/>
    </source>
</evidence>
<dbReference type="InterPro" id="IPR050297">
    <property type="entry name" value="LipidA_mod_glycosyltrf_83"/>
</dbReference>
<evidence type="ECO:0000256" key="3">
    <source>
        <dbReference type="ARBA" id="ARBA00022676"/>
    </source>
</evidence>
<feature type="transmembrane region" description="Helical" evidence="8">
    <location>
        <begin position="327"/>
        <end position="346"/>
    </location>
</feature>
<dbReference type="PANTHER" id="PTHR33908:SF11">
    <property type="entry name" value="MEMBRANE PROTEIN"/>
    <property type="match status" value="1"/>
</dbReference>
<evidence type="ECO:0000256" key="1">
    <source>
        <dbReference type="ARBA" id="ARBA00004651"/>
    </source>
</evidence>
<keyword evidence="11" id="KW-1185">Reference proteome</keyword>
<keyword evidence="7 8" id="KW-0472">Membrane</keyword>
<dbReference type="InterPro" id="IPR038731">
    <property type="entry name" value="RgtA/B/C-like"/>
</dbReference>
<protein>
    <submittedName>
        <fullName evidence="10">Dolichyl-phosphate-mannose-protein mannosyltransferase</fullName>
    </submittedName>
</protein>
<feature type="domain" description="Glycosyltransferase RgtA/B/C/D-like" evidence="9">
    <location>
        <begin position="69"/>
        <end position="219"/>
    </location>
</feature>
<sequence length="502" mass="59043">MTTAQQVGFRNGMINKYSIIAILIFGSVLRLVLFCGDGLGDDPNYFAAFKNIYDGRMFNSQYYYRFSYWIPQIVIWKIFGINEFTFILPVLLSSIGCIYVVYLIGRELFDIETGLIAATLMAVNPFEVLNATLISTDVNLSLYMLLAVYFFVVAQRHYSAFYFVLSALFIFLAFVNKLFGAYILPVILGFYLAREGWDLRKISRYLTFMVSLMVLFLILFITCWFLVGDPFTYITIFGQNREPPHIAPLDAYQLMIYPNQMFFKNEFGESLHGYHFYGVVLCLLIGVRNNVCEKIFPVLVWFLVMFFFVEFFPHKVRDFIPYTIPRIFRYFVIVVPPSIIFVSYYWNRFRKNYQTIFAVAFAVYVAFSIPWSYESTRIARIAFGEVRDATTYLKNQNGDIYSDWYLISKIERLENGGRRDPRLHAWINTETPEAWQQKFLSVETGYVVTGGPRLPYYGCFSCIPNLGHFVPPRNWRMLREFDDRGYPPWKVEPLRIWYVEKR</sequence>
<dbReference type="AlphaFoldDB" id="A0A564ZHT1"/>
<keyword evidence="3 10" id="KW-0328">Glycosyltransferase</keyword>
<feature type="transmembrane region" description="Helical" evidence="8">
    <location>
        <begin position="136"/>
        <end position="154"/>
    </location>
</feature>
<organism evidence="10 11">
    <name type="scientific">Candidatus Methylomirabilis lanthanidiphila</name>
    <dbReference type="NCBI Taxonomy" id="2211376"/>
    <lineage>
        <taxon>Bacteria</taxon>
        <taxon>Candidatus Methylomirabilota</taxon>
        <taxon>Candidatus Methylomirabilia</taxon>
        <taxon>Candidatus Methylomirabilales</taxon>
        <taxon>Candidatus Methylomirabilaceae</taxon>
        <taxon>Candidatus Methylomirabilis</taxon>
    </lineage>
</organism>
<evidence type="ECO:0000259" key="9">
    <source>
        <dbReference type="Pfam" id="PF13231"/>
    </source>
</evidence>
<evidence type="ECO:0000256" key="6">
    <source>
        <dbReference type="ARBA" id="ARBA00022989"/>
    </source>
</evidence>
<feature type="transmembrane region" description="Helical" evidence="8">
    <location>
        <begin position="271"/>
        <end position="288"/>
    </location>
</feature>
<evidence type="ECO:0000256" key="2">
    <source>
        <dbReference type="ARBA" id="ARBA00022475"/>
    </source>
</evidence>
<feature type="transmembrane region" description="Helical" evidence="8">
    <location>
        <begin position="86"/>
        <end position="105"/>
    </location>
</feature>
<evidence type="ECO:0000256" key="7">
    <source>
        <dbReference type="ARBA" id="ARBA00023136"/>
    </source>
</evidence>
<dbReference type="PANTHER" id="PTHR33908">
    <property type="entry name" value="MANNOSYLTRANSFERASE YKCB-RELATED"/>
    <property type="match status" value="1"/>
</dbReference>
<reference evidence="10 11" key="1">
    <citation type="submission" date="2019-07" db="EMBL/GenBank/DDBJ databases">
        <authorList>
            <person name="Cremers G."/>
        </authorList>
    </citation>
    <scope>NUCLEOTIDE SEQUENCE [LARGE SCALE GENOMIC DNA]</scope>
</reference>
<feature type="transmembrane region" description="Helical" evidence="8">
    <location>
        <begin position="295"/>
        <end position="312"/>
    </location>
</feature>
<evidence type="ECO:0000256" key="4">
    <source>
        <dbReference type="ARBA" id="ARBA00022679"/>
    </source>
</evidence>
<accession>A0A564ZHT1</accession>
<evidence type="ECO:0000256" key="5">
    <source>
        <dbReference type="ARBA" id="ARBA00022692"/>
    </source>
</evidence>
<dbReference type="GO" id="GO:0005886">
    <property type="term" value="C:plasma membrane"/>
    <property type="evidence" value="ECO:0007669"/>
    <property type="project" value="UniProtKB-SubCell"/>
</dbReference>
<dbReference type="EMBL" id="CABIKM010000014">
    <property type="protein sequence ID" value="VUZ84477.1"/>
    <property type="molecule type" value="Genomic_DNA"/>
</dbReference>
<feature type="transmembrane region" description="Helical" evidence="8">
    <location>
        <begin position="20"/>
        <end position="39"/>
    </location>
</feature>
<comment type="subcellular location">
    <subcellularLocation>
        <location evidence="1">Cell membrane</location>
        <topology evidence="1">Multi-pass membrane protein</topology>
    </subcellularLocation>
</comment>
<name>A0A564ZHT1_9BACT</name>
<proteinExistence type="predicted"/>
<dbReference type="Proteomes" id="UP000334340">
    <property type="component" value="Unassembled WGS sequence"/>
</dbReference>
<evidence type="ECO:0000313" key="10">
    <source>
        <dbReference type="EMBL" id="VUZ84477.1"/>
    </source>
</evidence>
<keyword evidence="2" id="KW-1003">Cell membrane</keyword>
<dbReference type="Pfam" id="PF13231">
    <property type="entry name" value="PMT_2"/>
    <property type="match status" value="1"/>
</dbReference>